<comment type="similarity">
    <text evidence="1 5">Belongs to the DNA glycosylase MPG family.</text>
</comment>
<dbReference type="RefSeq" id="WP_089704004.1">
    <property type="nucleotide sequence ID" value="NZ_FNII01000005.1"/>
</dbReference>
<dbReference type="GO" id="GO:0006284">
    <property type="term" value="P:base-excision repair"/>
    <property type="evidence" value="ECO:0007669"/>
    <property type="project" value="InterPro"/>
</dbReference>
<evidence type="ECO:0000256" key="5">
    <source>
        <dbReference type="HAMAP-Rule" id="MF_00527"/>
    </source>
</evidence>
<dbReference type="HAMAP" id="MF_00527">
    <property type="entry name" value="3MGH"/>
    <property type="match status" value="1"/>
</dbReference>
<evidence type="ECO:0000256" key="4">
    <source>
        <dbReference type="ARBA" id="ARBA00023204"/>
    </source>
</evidence>
<evidence type="ECO:0000256" key="3">
    <source>
        <dbReference type="ARBA" id="ARBA00022801"/>
    </source>
</evidence>
<organism evidence="6 7">
    <name type="scientific">Vreelandella arcis</name>
    <dbReference type="NCBI Taxonomy" id="416873"/>
    <lineage>
        <taxon>Bacteria</taxon>
        <taxon>Pseudomonadati</taxon>
        <taxon>Pseudomonadota</taxon>
        <taxon>Gammaproteobacteria</taxon>
        <taxon>Oceanospirillales</taxon>
        <taxon>Halomonadaceae</taxon>
        <taxon>Vreelandella</taxon>
    </lineage>
</organism>
<dbReference type="EMBL" id="FNII01000005">
    <property type="protein sequence ID" value="SDN42908.1"/>
    <property type="molecule type" value="Genomic_DNA"/>
</dbReference>
<evidence type="ECO:0000256" key="1">
    <source>
        <dbReference type="ARBA" id="ARBA00009232"/>
    </source>
</evidence>
<keyword evidence="4 5" id="KW-0234">DNA repair</keyword>
<dbReference type="PANTHER" id="PTHR10429:SF0">
    <property type="entry name" value="DNA-3-METHYLADENINE GLYCOSYLASE"/>
    <property type="match status" value="1"/>
</dbReference>
<dbReference type="NCBIfam" id="NF002003">
    <property type="entry name" value="PRK00802.1-3"/>
    <property type="match status" value="1"/>
</dbReference>
<evidence type="ECO:0000313" key="7">
    <source>
        <dbReference type="Proteomes" id="UP000199677"/>
    </source>
</evidence>
<proteinExistence type="inferred from homology"/>
<protein>
    <recommendedName>
        <fullName evidence="5">Putative 3-methyladenine DNA glycosylase</fullName>
        <ecNumber evidence="5">3.2.2.-</ecNumber>
    </recommendedName>
</protein>
<dbReference type="STRING" id="416873.SAMN04487951_10527"/>
<dbReference type="Proteomes" id="UP000199677">
    <property type="component" value="Unassembled WGS sequence"/>
</dbReference>
<sequence length="203" mass="22702">MPIAQDTKLTPLTRDFYNRDTLEVARELLGCWLVRERNGEQLAARIVETEAYCGAEDSACHAHRRRSPRTEAMFGPPGHAYVYLVYGMHWLLNVVTEAEGSPCAVLIRAVEPTANEAAMRATRQAAGKQLSNGPGKLTRALSIDKALYGHDMTQRNQLWISDAAHSTPIASGPRVGIDYAKPEHRDAPWRLWLKDNPWVSKAR</sequence>
<gene>
    <name evidence="6" type="ORF">SAMN04487951_10527</name>
</gene>
<dbReference type="CDD" id="cd00540">
    <property type="entry name" value="AAG"/>
    <property type="match status" value="1"/>
</dbReference>
<dbReference type="FunFam" id="3.10.300.10:FF:000001">
    <property type="entry name" value="Putative 3-methyladenine DNA glycosylase"/>
    <property type="match status" value="1"/>
</dbReference>
<dbReference type="InterPro" id="IPR003180">
    <property type="entry name" value="MPG"/>
</dbReference>
<dbReference type="InterPro" id="IPR036995">
    <property type="entry name" value="MPG_sf"/>
</dbReference>
<dbReference type="AlphaFoldDB" id="A0A1H0BBC3"/>
<keyword evidence="2 5" id="KW-0227">DNA damage</keyword>
<reference evidence="7" key="1">
    <citation type="submission" date="2016-10" db="EMBL/GenBank/DDBJ databases">
        <authorList>
            <person name="Varghese N."/>
            <person name="Submissions S."/>
        </authorList>
    </citation>
    <scope>NUCLEOTIDE SEQUENCE [LARGE SCALE GENOMIC DNA]</scope>
    <source>
        <strain evidence="7">CGMCC 1.6494</strain>
    </source>
</reference>
<dbReference type="NCBIfam" id="TIGR00567">
    <property type="entry name" value="3mg"/>
    <property type="match status" value="1"/>
</dbReference>
<dbReference type="GO" id="GO:0003905">
    <property type="term" value="F:alkylbase DNA N-glycosylase activity"/>
    <property type="evidence" value="ECO:0007669"/>
    <property type="project" value="InterPro"/>
</dbReference>
<accession>A0A1H0BBC3</accession>
<keyword evidence="3 5" id="KW-0378">Hydrolase</keyword>
<dbReference type="SUPFAM" id="SSF50486">
    <property type="entry name" value="FMT C-terminal domain-like"/>
    <property type="match status" value="1"/>
</dbReference>
<dbReference type="PANTHER" id="PTHR10429">
    <property type="entry name" value="DNA-3-METHYLADENINE GLYCOSYLASE"/>
    <property type="match status" value="1"/>
</dbReference>
<dbReference type="GO" id="GO:0003677">
    <property type="term" value="F:DNA binding"/>
    <property type="evidence" value="ECO:0007669"/>
    <property type="project" value="InterPro"/>
</dbReference>
<dbReference type="Gene3D" id="3.10.300.10">
    <property type="entry name" value="Methylpurine-DNA glycosylase (MPG)"/>
    <property type="match status" value="1"/>
</dbReference>
<dbReference type="InterPro" id="IPR011034">
    <property type="entry name" value="Formyl_transferase-like_C_sf"/>
</dbReference>
<dbReference type="EC" id="3.2.2.-" evidence="5"/>
<name>A0A1H0BBC3_9GAMM</name>
<dbReference type="Pfam" id="PF02245">
    <property type="entry name" value="Pur_DNA_glyco"/>
    <property type="match status" value="1"/>
</dbReference>
<dbReference type="OrthoDB" id="9794313at2"/>
<keyword evidence="7" id="KW-1185">Reference proteome</keyword>
<evidence type="ECO:0000313" key="6">
    <source>
        <dbReference type="EMBL" id="SDN42908.1"/>
    </source>
</evidence>
<evidence type="ECO:0000256" key="2">
    <source>
        <dbReference type="ARBA" id="ARBA00022763"/>
    </source>
</evidence>